<proteinExistence type="predicted"/>
<evidence type="ECO:0000256" key="2">
    <source>
        <dbReference type="ARBA" id="ARBA00011738"/>
    </source>
</evidence>
<evidence type="ECO:0000313" key="5">
    <source>
        <dbReference type="Proteomes" id="UP000469440"/>
    </source>
</evidence>
<gene>
    <name evidence="4" type="ORF">CAFE_27860</name>
</gene>
<evidence type="ECO:0000259" key="3">
    <source>
        <dbReference type="Pfam" id="PF09339"/>
    </source>
</evidence>
<dbReference type="EMBL" id="VWXL01000081">
    <property type="protein sequence ID" value="MVB12056.1"/>
    <property type="molecule type" value="Genomic_DNA"/>
</dbReference>
<evidence type="ECO:0000256" key="1">
    <source>
        <dbReference type="ARBA" id="ARBA00004496"/>
    </source>
</evidence>
<dbReference type="InterPro" id="IPR036390">
    <property type="entry name" value="WH_DNA-bd_sf"/>
</dbReference>
<dbReference type="Pfam" id="PF09339">
    <property type="entry name" value="HTH_IclR"/>
    <property type="match status" value="1"/>
</dbReference>
<dbReference type="InterPro" id="IPR022689">
    <property type="entry name" value="Iron_dep_repressor"/>
</dbReference>
<dbReference type="PANTHER" id="PTHR33238">
    <property type="entry name" value="IRON (METAL) DEPENDENT REPRESSOR, DTXR FAMILY"/>
    <property type="match status" value="1"/>
</dbReference>
<dbReference type="OrthoDB" id="9794394at2"/>
<reference evidence="4 5" key="1">
    <citation type="submission" date="2019-09" db="EMBL/GenBank/DDBJ databases">
        <title>Genome sequence of Clostridium sp. EA1.</title>
        <authorList>
            <person name="Poehlein A."/>
            <person name="Bengelsdorf F.R."/>
            <person name="Daniel R."/>
        </authorList>
    </citation>
    <scope>NUCLEOTIDE SEQUENCE [LARGE SCALE GENOMIC DNA]</scope>
    <source>
        <strain evidence="4 5">EA1</strain>
    </source>
</reference>
<dbReference type="InterPro" id="IPR036388">
    <property type="entry name" value="WH-like_DNA-bd_sf"/>
</dbReference>
<dbReference type="SMART" id="SM00529">
    <property type="entry name" value="HTH_DTXR"/>
    <property type="match status" value="1"/>
</dbReference>
<dbReference type="GO" id="GO:0003700">
    <property type="term" value="F:DNA-binding transcription factor activity"/>
    <property type="evidence" value="ECO:0007669"/>
    <property type="project" value="InterPro"/>
</dbReference>
<dbReference type="Proteomes" id="UP000469440">
    <property type="component" value="Unassembled WGS sequence"/>
</dbReference>
<accession>A0A6N8I1S1</accession>
<keyword evidence="5" id="KW-1185">Reference proteome</keyword>
<comment type="subunit">
    <text evidence="2">Homodimer.</text>
</comment>
<dbReference type="PANTHER" id="PTHR33238:SF11">
    <property type="entry name" value="TRANSCRIPTIONAL REGULATOR MNTR"/>
    <property type="match status" value="1"/>
</dbReference>
<dbReference type="Gene3D" id="1.10.10.10">
    <property type="entry name" value="Winged helix-like DNA-binding domain superfamily/Winged helix DNA-binding domain"/>
    <property type="match status" value="1"/>
</dbReference>
<comment type="subcellular location">
    <subcellularLocation>
        <location evidence="1">Cytoplasm</location>
    </subcellularLocation>
</comment>
<dbReference type="InterPro" id="IPR005471">
    <property type="entry name" value="Tscrpt_reg_IclR_N"/>
</dbReference>
<feature type="domain" description="HTH iclR-type" evidence="3">
    <location>
        <begin position="22"/>
        <end position="57"/>
    </location>
</feature>
<name>A0A6N8I1S1_9FIRM</name>
<organism evidence="4 5">
    <name type="scientific">Caproicibacter fermentans</name>
    <dbReference type="NCBI Taxonomy" id="2576756"/>
    <lineage>
        <taxon>Bacteria</taxon>
        <taxon>Bacillati</taxon>
        <taxon>Bacillota</taxon>
        <taxon>Clostridia</taxon>
        <taxon>Eubacteriales</taxon>
        <taxon>Acutalibacteraceae</taxon>
        <taxon>Caproicibacter</taxon>
    </lineage>
</organism>
<evidence type="ECO:0000313" key="4">
    <source>
        <dbReference type="EMBL" id="MVB12056.1"/>
    </source>
</evidence>
<dbReference type="GO" id="GO:0003677">
    <property type="term" value="F:DNA binding"/>
    <property type="evidence" value="ECO:0007669"/>
    <property type="project" value="InterPro"/>
</dbReference>
<dbReference type="GO" id="GO:0005737">
    <property type="term" value="C:cytoplasm"/>
    <property type="evidence" value="ECO:0007669"/>
    <property type="project" value="UniProtKB-SubCell"/>
</dbReference>
<protein>
    <recommendedName>
        <fullName evidence="3">HTH iclR-type domain-containing protein</fullName>
    </recommendedName>
</protein>
<dbReference type="SUPFAM" id="SSF46785">
    <property type="entry name" value="Winged helix' DNA-binding domain"/>
    <property type="match status" value="1"/>
</dbReference>
<sequence length="125" mass="14230">MRMQTLSASSIRYLITMHSLSGERGMRCVDIARALHVTKPSVYRMMEALSDKALVQKEKYGMVFLTENGRELAVRYSAYYEIIFRFLCREFALPPEDAGNAVFALLAGISDERIGSMCEIMRDMS</sequence>
<dbReference type="GO" id="GO:0046914">
    <property type="term" value="F:transition metal ion binding"/>
    <property type="evidence" value="ECO:0007669"/>
    <property type="project" value="InterPro"/>
</dbReference>
<comment type="caution">
    <text evidence="4">The sequence shown here is derived from an EMBL/GenBank/DDBJ whole genome shotgun (WGS) entry which is preliminary data.</text>
</comment>
<dbReference type="InterPro" id="IPR050536">
    <property type="entry name" value="DtxR_MntR_Metal-Reg"/>
</dbReference>
<dbReference type="AlphaFoldDB" id="A0A6N8I1S1"/>